<accession>A0AA39X438</accession>
<evidence type="ECO:0000256" key="1">
    <source>
        <dbReference type="SAM" id="MobiDB-lite"/>
    </source>
</evidence>
<organism evidence="2 3">
    <name type="scientific">Immersiella caudata</name>
    <dbReference type="NCBI Taxonomy" id="314043"/>
    <lineage>
        <taxon>Eukaryota</taxon>
        <taxon>Fungi</taxon>
        <taxon>Dikarya</taxon>
        <taxon>Ascomycota</taxon>
        <taxon>Pezizomycotina</taxon>
        <taxon>Sordariomycetes</taxon>
        <taxon>Sordariomycetidae</taxon>
        <taxon>Sordariales</taxon>
        <taxon>Lasiosphaeriaceae</taxon>
        <taxon>Immersiella</taxon>
    </lineage>
</organism>
<feature type="compositionally biased region" description="Low complexity" evidence="1">
    <location>
        <begin position="170"/>
        <end position="179"/>
    </location>
</feature>
<protein>
    <submittedName>
        <fullName evidence="2">Uncharacterized protein</fullName>
    </submittedName>
</protein>
<feature type="region of interest" description="Disordered" evidence="1">
    <location>
        <begin position="37"/>
        <end position="65"/>
    </location>
</feature>
<feature type="region of interest" description="Disordered" evidence="1">
    <location>
        <begin position="103"/>
        <end position="138"/>
    </location>
</feature>
<feature type="region of interest" description="Disordered" evidence="1">
    <location>
        <begin position="167"/>
        <end position="202"/>
    </location>
</feature>
<gene>
    <name evidence="2" type="ORF">B0T14DRAFT_510413</name>
</gene>
<feature type="region of interest" description="Disordered" evidence="1">
    <location>
        <begin position="1"/>
        <end position="25"/>
    </location>
</feature>
<keyword evidence="3" id="KW-1185">Reference proteome</keyword>
<comment type="caution">
    <text evidence="2">The sequence shown here is derived from an EMBL/GenBank/DDBJ whole genome shotgun (WGS) entry which is preliminary data.</text>
</comment>
<dbReference type="EMBL" id="JAULSU010000002">
    <property type="protein sequence ID" value="KAK0626592.1"/>
    <property type="molecule type" value="Genomic_DNA"/>
</dbReference>
<proteinExistence type="predicted"/>
<feature type="compositionally biased region" description="Low complexity" evidence="1">
    <location>
        <begin position="190"/>
        <end position="201"/>
    </location>
</feature>
<evidence type="ECO:0000313" key="3">
    <source>
        <dbReference type="Proteomes" id="UP001175000"/>
    </source>
</evidence>
<feature type="compositionally biased region" description="Acidic residues" evidence="1">
    <location>
        <begin position="103"/>
        <end position="115"/>
    </location>
</feature>
<reference evidence="2" key="1">
    <citation type="submission" date="2023-06" db="EMBL/GenBank/DDBJ databases">
        <title>Genome-scale phylogeny and comparative genomics of the fungal order Sordariales.</title>
        <authorList>
            <consortium name="Lawrence Berkeley National Laboratory"/>
            <person name="Hensen N."/>
            <person name="Bonometti L."/>
            <person name="Westerberg I."/>
            <person name="Brannstrom I.O."/>
            <person name="Guillou S."/>
            <person name="Cros-Aarteil S."/>
            <person name="Calhoun S."/>
            <person name="Haridas S."/>
            <person name="Kuo A."/>
            <person name="Mondo S."/>
            <person name="Pangilinan J."/>
            <person name="Riley R."/>
            <person name="Labutti K."/>
            <person name="Andreopoulos B."/>
            <person name="Lipzen A."/>
            <person name="Chen C."/>
            <person name="Yanf M."/>
            <person name="Daum C."/>
            <person name="Ng V."/>
            <person name="Clum A."/>
            <person name="Steindorff A."/>
            <person name="Ohm R."/>
            <person name="Martin F."/>
            <person name="Silar P."/>
            <person name="Natvig D."/>
            <person name="Lalanne C."/>
            <person name="Gautier V."/>
            <person name="Ament-Velasquez S.L."/>
            <person name="Kruys A."/>
            <person name="Hutchinson M.I."/>
            <person name="Powell A.J."/>
            <person name="Barry K."/>
            <person name="Miller A.N."/>
            <person name="Grigoriev I.V."/>
            <person name="Debuchy R."/>
            <person name="Gladieux P."/>
            <person name="Thoren M.H."/>
            <person name="Johannesson H."/>
        </authorList>
    </citation>
    <scope>NUCLEOTIDE SEQUENCE</scope>
    <source>
        <strain evidence="2">CBS 606.72</strain>
    </source>
</reference>
<dbReference type="AlphaFoldDB" id="A0AA39X438"/>
<evidence type="ECO:0000313" key="2">
    <source>
        <dbReference type="EMBL" id="KAK0626592.1"/>
    </source>
</evidence>
<sequence length="372" mass="40353">MSLTAAREAGNNLDMSNAATLDGSRVPLFPSADYQNFYEAEDHDTMAPSPKRARSSADAPELPRKSALRASRLLDNLGLKLGGAVQTPVGPGQQTPLDVYLSEEEDVSSDADDFSDYGYDSSNEDPLSPTRRSSHEDTARVVSVVYSGKPSIVDLTLLRRRSISPNSIATRTRSSTSSSAESPVDRPDTPASSVPSPVQPARMGSMLSDLLVKKRPPFLNIDPYANGSTYSLEMPGQQEKTSEENTKVPKTPTQLLKGMSRTFSLVRKRSRPMLRTESPQPQELVRPSTSFARVESTEEHPTNTPHTPVTPVTYKDIMRAAKKNAMMMPPPELSSPVSPLSPQAAGPSHRRGILSGLAARRRSIKLTGKVIG</sequence>
<dbReference type="Proteomes" id="UP001175000">
    <property type="component" value="Unassembled WGS sequence"/>
</dbReference>
<feature type="region of interest" description="Disordered" evidence="1">
    <location>
        <begin position="329"/>
        <end position="350"/>
    </location>
</feature>
<name>A0AA39X438_9PEZI</name>